<evidence type="ECO:0008006" key="2">
    <source>
        <dbReference type="Google" id="ProtNLM"/>
    </source>
</evidence>
<reference evidence="1" key="2">
    <citation type="journal article" date="2024" name="Plant">
        <title>Genomic evolution and insights into agronomic trait innovations of Sesamum species.</title>
        <authorList>
            <person name="Miao H."/>
            <person name="Wang L."/>
            <person name="Qu L."/>
            <person name="Liu H."/>
            <person name="Sun Y."/>
            <person name="Le M."/>
            <person name="Wang Q."/>
            <person name="Wei S."/>
            <person name="Zheng Y."/>
            <person name="Lin W."/>
            <person name="Duan Y."/>
            <person name="Cao H."/>
            <person name="Xiong S."/>
            <person name="Wang X."/>
            <person name="Wei L."/>
            <person name="Li C."/>
            <person name="Ma Q."/>
            <person name="Ju M."/>
            <person name="Zhao R."/>
            <person name="Li G."/>
            <person name="Mu C."/>
            <person name="Tian Q."/>
            <person name="Mei H."/>
            <person name="Zhang T."/>
            <person name="Gao T."/>
            <person name="Zhang H."/>
        </authorList>
    </citation>
    <scope>NUCLEOTIDE SEQUENCE</scope>
    <source>
        <strain evidence="1">KEN1</strain>
    </source>
</reference>
<dbReference type="AlphaFoldDB" id="A0AAW2WS10"/>
<name>A0AAW2WS10_9LAMI</name>
<comment type="caution">
    <text evidence="1">The sequence shown here is derived from an EMBL/GenBank/DDBJ whole genome shotgun (WGS) entry which is preliminary data.</text>
</comment>
<protein>
    <recommendedName>
        <fullName evidence="2">Reverse transcriptase Ty1/copia-type domain-containing protein</fullName>
    </recommendedName>
</protein>
<reference evidence="1" key="1">
    <citation type="submission" date="2020-06" db="EMBL/GenBank/DDBJ databases">
        <authorList>
            <person name="Li T."/>
            <person name="Hu X."/>
            <person name="Zhang T."/>
            <person name="Song X."/>
            <person name="Zhang H."/>
            <person name="Dai N."/>
            <person name="Sheng W."/>
            <person name="Hou X."/>
            <person name="Wei L."/>
        </authorList>
    </citation>
    <scope>NUCLEOTIDE SEQUENCE</scope>
    <source>
        <strain evidence="1">KEN1</strain>
        <tissue evidence="1">Leaf</tissue>
    </source>
</reference>
<sequence length="168" mass="19338">MHPPNVYPTKPGLVCYLKLSLSGLKQASRQWNNEFTMNLLEFRFHQYMRPVNTKLKNYVDSHFTIKDLEHGKFFLKLEIARSSSGLFVLQLKYANNIVVHAGLSQAKSTSTPLPLGLKLTQDEQAMLADLEPYRHLVGHLLNLGFRRPDISHVVQQLSQFVQRITNQH</sequence>
<gene>
    <name evidence="1" type="ORF">Slati_2139500</name>
</gene>
<evidence type="ECO:0000313" key="1">
    <source>
        <dbReference type="EMBL" id="KAL0444168.1"/>
    </source>
</evidence>
<accession>A0AAW2WS10</accession>
<organism evidence="1">
    <name type="scientific">Sesamum latifolium</name>
    <dbReference type="NCBI Taxonomy" id="2727402"/>
    <lineage>
        <taxon>Eukaryota</taxon>
        <taxon>Viridiplantae</taxon>
        <taxon>Streptophyta</taxon>
        <taxon>Embryophyta</taxon>
        <taxon>Tracheophyta</taxon>
        <taxon>Spermatophyta</taxon>
        <taxon>Magnoliopsida</taxon>
        <taxon>eudicotyledons</taxon>
        <taxon>Gunneridae</taxon>
        <taxon>Pentapetalae</taxon>
        <taxon>asterids</taxon>
        <taxon>lamiids</taxon>
        <taxon>Lamiales</taxon>
        <taxon>Pedaliaceae</taxon>
        <taxon>Sesamum</taxon>
    </lineage>
</organism>
<proteinExistence type="predicted"/>
<dbReference type="EMBL" id="JACGWN010000007">
    <property type="protein sequence ID" value="KAL0444168.1"/>
    <property type="molecule type" value="Genomic_DNA"/>
</dbReference>